<dbReference type="EMBL" id="JAAIJQ010000125">
    <property type="protein sequence ID" value="NEV64934.1"/>
    <property type="molecule type" value="Genomic_DNA"/>
</dbReference>
<reference evidence="2 3" key="1">
    <citation type="submission" date="2020-02" db="EMBL/GenBank/DDBJ databases">
        <title>Genome sequences of Thiorhodococcus mannitoliphagus and Thiorhodococcus minor, purple sulfur photosynthetic bacteria in the gammaproteobacterial family, Chromatiaceae.</title>
        <authorList>
            <person name="Aviles F.A."/>
            <person name="Meyer T.E."/>
            <person name="Kyndt J.A."/>
        </authorList>
    </citation>
    <scope>NUCLEOTIDE SEQUENCE [LARGE SCALE GENOMIC DNA]</scope>
    <source>
        <strain evidence="2 3">DSM 11518</strain>
    </source>
</reference>
<dbReference type="AlphaFoldDB" id="A0A6M0K6R6"/>
<keyword evidence="3" id="KW-1185">Reference proteome</keyword>
<organism evidence="2 3">
    <name type="scientific">Thiorhodococcus minor</name>
    <dbReference type="NCBI Taxonomy" id="57489"/>
    <lineage>
        <taxon>Bacteria</taxon>
        <taxon>Pseudomonadati</taxon>
        <taxon>Pseudomonadota</taxon>
        <taxon>Gammaproteobacteria</taxon>
        <taxon>Chromatiales</taxon>
        <taxon>Chromatiaceae</taxon>
        <taxon>Thiorhodococcus</taxon>
    </lineage>
</organism>
<proteinExistence type="predicted"/>
<dbReference type="Pfam" id="PF12974">
    <property type="entry name" value="Phosphonate-bd"/>
    <property type="match status" value="1"/>
</dbReference>
<comment type="caution">
    <text evidence="2">The sequence shown here is derived from an EMBL/GenBank/DDBJ whole genome shotgun (WGS) entry which is preliminary data.</text>
</comment>
<name>A0A6M0K6R6_9GAMM</name>
<dbReference type="PANTHER" id="PTHR35841:SF1">
    <property type="entry name" value="PHOSPHONATES-BINDING PERIPLASMIC PROTEIN"/>
    <property type="match status" value="1"/>
</dbReference>
<evidence type="ECO:0000313" key="3">
    <source>
        <dbReference type="Proteomes" id="UP000483379"/>
    </source>
</evidence>
<sequence length="303" mass="34081">MVTARFLLVLGLLLGTGSAWTDASGGSPTPAGFRIGVISERSGAPSHAIAQYGPMLDYLQDALRHTEIAVSELAVAEHLEEMRGWIAAGQIDALFESLIPSLKLEIETARIRPRLLVWRKGQRVYRTLFFTRQDSPIRQLQDLRGRSLAVESARSTSAFFLPKLTLEAWGMHLRPEGSRRSPEDILYSFAGSELNQAYWVERGKADAGAFNDGDWTRTPRTLRKRLRIFHRTPPLLRYLLSFRTDLPASIREPVEAALLAMHKDAAGRGTLTRASRITRIEPFTDADRAQLETWRARLADRPH</sequence>
<feature type="chain" id="PRO_5026716555" evidence="1">
    <location>
        <begin position="22"/>
        <end position="303"/>
    </location>
</feature>
<evidence type="ECO:0000313" key="2">
    <source>
        <dbReference type="EMBL" id="NEV64934.1"/>
    </source>
</evidence>
<gene>
    <name evidence="2" type="ORF">G3446_24225</name>
</gene>
<dbReference type="PANTHER" id="PTHR35841">
    <property type="entry name" value="PHOSPHONATES-BINDING PERIPLASMIC PROTEIN"/>
    <property type="match status" value="1"/>
</dbReference>
<dbReference type="Proteomes" id="UP000483379">
    <property type="component" value="Unassembled WGS sequence"/>
</dbReference>
<accession>A0A6M0K6R6</accession>
<keyword evidence="1" id="KW-0732">Signal</keyword>
<dbReference type="SUPFAM" id="SSF53850">
    <property type="entry name" value="Periplasmic binding protein-like II"/>
    <property type="match status" value="1"/>
</dbReference>
<evidence type="ECO:0000256" key="1">
    <source>
        <dbReference type="SAM" id="SignalP"/>
    </source>
</evidence>
<protein>
    <submittedName>
        <fullName evidence="2">Phosphate/phosphite/phosphonate ABC transporter substrate-binding protein</fullName>
    </submittedName>
</protein>
<dbReference type="Gene3D" id="3.40.190.10">
    <property type="entry name" value="Periplasmic binding protein-like II"/>
    <property type="match status" value="2"/>
</dbReference>
<feature type="signal peptide" evidence="1">
    <location>
        <begin position="1"/>
        <end position="21"/>
    </location>
</feature>